<protein>
    <submittedName>
        <fullName evidence="1">Uncharacterized protein</fullName>
    </submittedName>
</protein>
<accession>A0A7C5Q8M1</accession>
<dbReference type="EMBL" id="DRNB01000169">
    <property type="protein sequence ID" value="HHJ64175.1"/>
    <property type="molecule type" value="Genomic_DNA"/>
</dbReference>
<name>A0A7C5Q8M1_AQUAO</name>
<dbReference type="Proteomes" id="UP000885792">
    <property type="component" value="Unassembled WGS sequence"/>
</dbReference>
<sequence length="149" mass="17470">MGIFKEDLLSFGRLLDREIEVRLLPEEFRRLFPDFEVQLTGNLMRIRGRRRGFFRRGFEFRAGGEERVYRTEEGDVGVYLRVIDPSGLEELLRTEGVSLEGESLKLSLLKVLEGNELYGRVPEELRRKLQPLRYSIGEGYLSLFLRVSR</sequence>
<reference evidence="1" key="1">
    <citation type="journal article" date="2020" name="mSystems">
        <title>Genome- and Community-Level Interaction Insights into Carbon Utilization and Element Cycling Functions of Hydrothermarchaeota in Hydrothermal Sediment.</title>
        <authorList>
            <person name="Zhou Z."/>
            <person name="Liu Y."/>
            <person name="Xu W."/>
            <person name="Pan J."/>
            <person name="Luo Z.H."/>
            <person name="Li M."/>
        </authorList>
    </citation>
    <scope>NUCLEOTIDE SEQUENCE [LARGE SCALE GENOMIC DNA]</scope>
    <source>
        <strain evidence="1">HyVt-501</strain>
    </source>
</reference>
<evidence type="ECO:0000313" key="1">
    <source>
        <dbReference type="EMBL" id="HHJ64175.1"/>
    </source>
</evidence>
<organism evidence="1">
    <name type="scientific">Aquifex aeolicus</name>
    <dbReference type="NCBI Taxonomy" id="63363"/>
    <lineage>
        <taxon>Bacteria</taxon>
        <taxon>Pseudomonadati</taxon>
        <taxon>Aquificota</taxon>
        <taxon>Aquificia</taxon>
        <taxon>Aquificales</taxon>
        <taxon>Aquificaceae</taxon>
        <taxon>Aquifex</taxon>
    </lineage>
</organism>
<dbReference type="AlphaFoldDB" id="A0A7C5Q8M1"/>
<comment type="caution">
    <text evidence="1">The sequence shown here is derived from an EMBL/GenBank/DDBJ whole genome shotgun (WGS) entry which is preliminary data.</text>
</comment>
<proteinExistence type="predicted"/>
<gene>
    <name evidence="1" type="ORF">ENJ61_04630</name>
</gene>